<dbReference type="Proteomes" id="UP000002204">
    <property type="component" value="Chromosome"/>
</dbReference>
<protein>
    <submittedName>
        <fullName evidence="1">Uncharacterized protein</fullName>
    </submittedName>
</protein>
<accession>C1A0Y5</accession>
<reference evidence="2" key="1">
    <citation type="submission" date="2005-03" db="EMBL/GenBank/DDBJ databases">
        <title>Comparison of the complete genome sequences of Rhodococcus erythropolis PR4 and Rhodococcus opacus B4.</title>
        <authorList>
            <person name="Takarada H."/>
            <person name="Sekine M."/>
            <person name="Hosoyama A."/>
            <person name="Yamada R."/>
            <person name="Fujisawa T."/>
            <person name="Omata S."/>
            <person name="Shimizu A."/>
            <person name="Tsukatani N."/>
            <person name="Tanikawa S."/>
            <person name="Fujita N."/>
            <person name="Harayama S."/>
        </authorList>
    </citation>
    <scope>NUCLEOTIDE SEQUENCE [LARGE SCALE GENOMIC DNA]</scope>
    <source>
        <strain evidence="2">PR4 / NBRC 100887</strain>
    </source>
</reference>
<organism evidence="1 2">
    <name type="scientific">Rhodococcus erythropolis (strain PR4 / NBRC 100887)</name>
    <dbReference type="NCBI Taxonomy" id="234621"/>
    <lineage>
        <taxon>Bacteria</taxon>
        <taxon>Bacillati</taxon>
        <taxon>Actinomycetota</taxon>
        <taxon>Actinomycetes</taxon>
        <taxon>Mycobacteriales</taxon>
        <taxon>Nocardiaceae</taxon>
        <taxon>Rhodococcus</taxon>
        <taxon>Rhodococcus erythropolis group</taxon>
    </lineage>
</organism>
<dbReference type="HOGENOM" id="CLU_2424914_0_0_11"/>
<proteinExistence type="predicted"/>
<dbReference type="KEGG" id="rer:RER_35620"/>
<name>C1A0Y5_RHOE4</name>
<sequence>MVPIQHHLLINSRSAQVGIRGGNLQPCPGPHRRHIDPSRHDLSLPQAKSQYKRGFRIDVSGTRSGRALQFDQGGGKWRAEWSEVEEARGLA</sequence>
<dbReference type="AlphaFoldDB" id="C1A0Y5"/>
<reference evidence="1 2" key="2">
    <citation type="journal article" date="2006" name="Environ. Microbiol.">
        <title>Sequence analysis of three plasmids harboured in Rhodococcus erythropolis strain PR4.</title>
        <authorList>
            <person name="Sekine M."/>
            <person name="Tanikawa S."/>
            <person name="Omata S."/>
            <person name="Saito M."/>
            <person name="Fujisawa T."/>
            <person name="Tsukatani N."/>
            <person name="Tajima T."/>
            <person name="Sekigawa T."/>
            <person name="Kosugi H."/>
            <person name="Matsuo Y."/>
            <person name="Nishiko R."/>
            <person name="Imamura K."/>
            <person name="Ito M."/>
            <person name="Narita H."/>
            <person name="Tago S."/>
            <person name="Fujita N."/>
            <person name="Harayama S."/>
        </authorList>
    </citation>
    <scope>NUCLEOTIDE SEQUENCE [LARGE SCALE GENOMIC DNA]</scope>
    <source>
        <strain evidence="2">PR4 / NBRC 100887</strain>
    </source>
</reference>
<gene>
    <name evidence="1" type="ordered locus">RER_35620</name>
</gene>
<evidence type="ECO:0000313" key="2">
    <source>
        <dbReference type="Proteomes" id="UP000002204"/>
    </source>
</evidence>
<dbReference type="EMBL" id="AP008957">
    <property type="protein sequence ID" value="BAH34270.1"/>
    <property type="molecule type" value="Genomic_DNA"/>
</dbReference>
<evidence type="ECO:0000313" key="1">
    <source>
        <dbReference type="EMBL" id="BAH34270.1"/>
    </source>
</evidence>